<proteinExistence type="predicted"/>
<organism evidence="1 2">
    <name type="scientific">Stephania cephalantha</name>
    <dbReference type="NCBI Taxonomy" id="152367"/>
    <lineage>
        <taxon>Eukaryota</taxon>
        <taxon>Viridiplantae</taxon>
        <taxon>Streptophyta</taxon>
        <taxon>Embryophyta</taxon>
        <taxon>Tracheophyta</taxon>
        <taxon>Spermatophyta</taxon>
        <taxon>Magnoliopsida</taxon>
        <taxon>Ranunculales</taxon>
        <taxon>Menispermaceae</taxon>
        <taxon>Menispermoideae</taxon>
        <taxon>Cissampelideae</taxon>
        <taxon>Stephania</taxon>
    </lineage>
</organism>
<protein>
    <submittedName>
        <fullName evidence="1">Uncharacterized protein</fullName>
    </submittedName>
</protein>
<accession>A0AAP0NMC5</accession>
<comment type="caution">
    <text evidence="1">The sequence shown here is derived from an EMBL/GenBank/DDBJ whole genome shotgun (WGS) entry which is preliminary data.</text>
</comment>
<dbReference type="PANTHER" id="PTHR33116">
    <property type="entry name" value="REVERSE TRANSCRIPTASE ZINC-BINDING DOMAIN-CONTAINING PROTEIN-RELATED-RELATED"/>
    <property type="match status" value="1"/>
</dbReference>
<keyword evidence="2" id="KW-1185">Reference proteome</keyword>
<evidence type="ECO:0000313" key="2">
    <source>
        <dbReference type="Proteomes" id="UP001419268"/>
    </source>
</evidence>
<evidence type="ECO:0000313" key="1">
    <source>
        <dbReference type="EMBL" id="KAK9112822.1"/>
    </source>
</evidence>
<dbReference type="EMBL" id="JBBNAG010000008">
    <property type="protein sequence ID" value="KAK9112822.1"/>
    <property type="molecule type" value="Genomic_DNA"/>
</dbReference>
<dbReference type="PANTHER" id="PTHR33116:SF86">
    <property type="entry name" value="REVERSE TRANSCRIPTASE DOMAIN-CONTAINING PROTEIN"/>
    <property type="match status" value="1"/>
</dbReference>
<dbReference type="Proteomes" id="UP001419268">
    <property type="component" value="Unassembled WGS sequence"/>
</dbReference>
<sequence length="186" mass="21637">MAFSSNVSSHLSLHLSRKIGIPIRDNIGKYLSIFMETTQRKSHTFQPIIDRISNRVLTWKEKYLSFTGKEVLVKAITQALPIYSMSTFLLPKKVAHTLEKLIAKYWWSSSNDKRTHWLNWAKLSKPKELRGLGFKDIRLFNINLLTKQGWFLLKDQGSLMSTFMKGKYFSDSYFLEADLGGRPSWL</sequence>
<dbReference type="AlphaFoldDB" id="A0AAP0NMC5"/>
<gene>
    <name evidence="1" type="ORF">Scep_020341</name>
</gene>
<reference evidence="1 2" key="1">
    <citation type="submission" date="2024-01" db="EMBL/GenBank/DDBJ databases">
        <title>Genome assemblies of Stephania.</title>
        <authorList>
            <person name="Yang L."/>
        </authorList>
    </citation>
    <scope>NUCLEOTIDE SEQUENCE [LARGE SCALE GENOMIC DNA]</scope>
    <source>
        <strain evidence="1">JXDWG</strain>
        <tissue evidence="1">Leaf</tissue>
    </source>
</reference>
<name>A0AAP0NMC5_9MAGN</name>